<evidence type="ECO:0000313" key="2">
    <source>
        <dbReference type="Proteomes" id="UP001325479"/>
    </source>
</evidence>
<dbReference type="Pfam" id="PF12779">
    <property type="entry name" value="WXXGXW"/>
    <property type="match status" value="1"/>
</dbReference>
<keyword evidence="2" id="KW-1185">Reference proteome</keyword>
<reference evidence="1 2" key="1">
    <citation type="submission" date="2023-12" db="EMBL/GenBank/DDBJ databases">
        <title>Genome sequencing and assembly of bacterial species from a model synthetic community.</title>
        <authorList>
            <person name="Hogle S.L."/>
        </authorList>
    </citation>
    <scope>NUCLEOTIDE SEQUENCE [LARGE SCALE GENOMIC DNA]</scope>
    <source>
        <strain evidence="1 2">HAMBI 2494</strain>
    </source>
</reference>
<accession>A0ABZ0WUN0</accession>
<dbReference type="EMBL" id="CP139965">
    <property type="protein sequence ID" value="WQD81122.1"/>
    <property type="molecule type" value="Genomic_DNA"/>
</dbReference>
<dbReference type="Proteomes" id="UP001325479">
    <property type="component" value="Chromosome"/>
</dbReference>
<name>A0ABZ0WUN0_9BURK</name>
<sequence>MKRTFGLGIGGLQTVSVALTCAALLSACIVEPARPPQPAPMVEVVPAAPGPAYHWVKGHYRWEGNHWQWVPGHWVGTY</sequence>
<organism evidence="1 2">
    <name type="scientific">Paraburkholderia kururiensis</name>
    <dbReference type="NCBI Taxonomy" id="984307"/>
    <lineage>
        <taxon>Bacteria</taxon>
        <taxon>Pseudomonadati</taxon>
        <taxon>Pseudomonadota</taxon>
        <taxon>Betaproteobacteria</taxon>
        <taxon>Burkholderiales</taxon>
        <taxon>Burkholderiaceae</taxon>
        <taxon>Paraburkholderia</taxon>
    </lineage>
</organism>
<dbReference type="InterPro" id="IPR024447">
    <property type="entry name" value="YXWGXW_rpt"/>
</dbReference>
<evidence type="ECO:0000313" key="1">
    <source>
        <dbReference type="EMBL" id="WQD81122.1"/>
    </source>
</evidence>
<protein>
    <submittedName>
        <fullName evidence="1">YXWGXW repeat-containing protein</fullName>
    </submittedName>
</protein>
<dbReference type="PROSITE" id="PS51257">
    <property type="entry name" value="PROKAR_LIPOPROTEIN"/>
    <property type="match status" value="1"/>
</dbReference>
<proteinExistence type="predicted"/>
<gene>
    <name evidence="1" type="ORF">U0042_22420</name>
</gene>